<dbReference type="InterPro" id="IPR027463">
    <property type="entry name" value="AcrB_DN_DC_subdom"/>
</dbReference>
<dbReference type="PANTHER" id="PTHR32063">
    <property type="match status" value="1"/>
</dbReference>
<feature type="transmembrane region" description="Helical" evidence="1">
    <location>
        <begin position="358"/>
        <end position="378"/>
    </location>
</feature>
<gene>
    <name evidence="2" type="ORF">ENV54_12605</name>
</gene>
<comment type="caution">
    <text evidence="2">The sequence shown here is derived from an EMBL/GenBank/DDBJ whole genome shotgun (WGS) entry which is preliminary data.</text>
</comment>
<feature type="transmembrane region" description="Helical" evidence="1">
    <location>
        <begin position="384"/>
        <end position="409"/>
    </location>
</feature>
<keyword evidence="1" id="KW-1133">Transmembrane helix</keyword>
<dbReference type="SUPFAM" id="SSF82714">
    <property type="entry name" value="Multidrug efflux transporter AcrB TolC docking domain, DN and DC subdomains"/>
    <property type="match status" value="2"/>
</dbReference>
<evidence type="ECO:0000313" key="2">
    <source>
        <dbReference type="EMBL" id="HGH62126.1"/>
    </source>
</evidence>
<dbReference type="PRINTS" id="PR00702">
    <property type="entry name" value="ACRIFLAVINRP"/>
</dbReference>
<feature type="transmembrane region" description="Helical" evidence="1">
    <location>
        <begin position="330"/>
        <end position="351"/>
    </location>
</feature>
<dbReference type="InterPro" id="IPR001036">
    <property type="entry name" value="Acrflvin-R"/>
</dbReference>
<keyword evidence="1" id="KW-0472">Membrane</keyword>
<feature type="transmembrane region" description="Helical" evidence="1">
    <location>
        <begin position="510"/>
        <end position="539"/>
    </location>
</feature>
<dbReference type="Gene3D" id="3.30.70.1440">
    <property type="entry name" value="Multidrug efflux transporter AcrB pore domain"/>
    <property type="match status" value="1"/>
</dbReference>
<keyword evidence="1" id="KW-0812">Transmembrane</keyword>
<feature type="transmembrane region" description="Helical" evidence="1">
    <location>
        <begin position="462"/>
        <end position="489"/>
    </location>
</feature>
<feature type="transmembrane region" description="Helical" evidence="1">
    <location>
        <begin position="954"/>
        <end position="976"/>
    </location>
</feature>
<dbReference type="SUPFAM" id="SSF82693">
    <property type="entry name" value="Multidrug efflux transporter AcrB pore domain, PN1, PN2, PC1 and PC2 subdomains"/>
    <property type="match status" value="3"/>
</dbReference>
<evidence type="ECO:0000256" key="1">
    <source>
        <dbReference type="SAM" id="Phobius"/>
    </source>
</evidence>
<reference evidence="2" key="1">
    <citation type="journal article" date="2020" name="mSystems">
        <title>Genome- and Community-Level Interaction Insights into Carbon Utilization and Element Cycling Functions of Hydrothermarchaeota in Hydrothermal Sediment.</title>
        <authorList>
            <person name="Zhou Z."/>
            <person name="Liu Y."/>
            <person name="Xu W."/>
            <person name="Pan J."/>
            <person name="Luo Z.H."/>
            <person name="Li M."/>
        </authorList>
    </citation>
    <scope>NUCLEOTIDE SEQUENCE [LARGE SCALE GENOMIC DNA]</scope>
    <source>
        <strain evidence="2">SpSt-769</strain>
    </source>
</reference>
<dbReference type="SUPFAM" id="SSF82866">
    <property type="entry name" value="Multidrug efflux transporter AcrB transmembrane domain"/>
    <property type="match status" value="2"/>
</dbReference>
<dbReference type="Gene3D" id="3.30.70.1430">
    <property type="entry name" value="Multidrug efflux transporter AcrB pore domain"/>
    <property type="match status" value="2"/>
</dbReference>
<organism evidence="2">
    <name type="scientific">Desulfomonile tiedjei</name>
    <dbReference type="NCBI Taxonomy" id="2358"/>
    <lineage>
        <taxon>Bacteria</taxon>
        <taxon>Pseudomonadati</taxon>
        <taxon>Thermodesulfobacteriota</taxon>
        <taxon>Desulfomonilia</taxon>
        <taxon>Desulfomonilales</taxon>
        <taxon>Desulfomonilaceae</taxon>
        <taxon>Desulfomonile</taxon>
    </lineage>
</organism>
<name>A0A7C4AT87_9BACT</name>
<accession>A0A7C4AT87</accession>
<dbReference type="EMBL" id="DTGT01000409">
    <property type="protein sequence ID" value="HGH62126.1"/>
    <property type="molecule type" value="Genomic_DNA"/>
</dbReference>
<dbReference type="GO" id="GO:0005886">
    <property type="term" value="C:plasma membrane"/>
    <property type="evidence" value="ECO:0007669"/>
    <property type="project" value="TreeGrafter"/>
</dbReference>
<feature type="transmembrane region" description="Helical" evidence="1">
    <location>
        <begin position="905"/>
        <end position="926"/>
    </location>
</feature>
<feature type="transmembrane region" description="Helical" evidence="1">
    <location>
        <begin position="879"/>
        <end position="899"/>
    </location>
</feature>
<dbReference type="Gene3D" id="3.30.70.1320">
    <property type="entry name" value="Multidrug efflux transporter AcrB pore domain like"/>
    <property type="match status" value="1"/>
</dbReference>
<sequence>MSLVDWASTHRRSIVFFLLVLSGSGAATAFLLPVSLFPHINFPRIVVTIDSGDRPAEQMVIAVTMPVEQSVRSVRGLQSIRSTTSRGSSELSLNFTWGQDMAIALLQVESAINRILPTLPSGTTFTARRMDPTVFPIGAYSLTSSDHTLVQLRDIAQYQLVPLLSAIDGVARIGVLGGELAEYRVTVDLAQLEAYGLKVQDVVQALSAANVLQAVGRLEDHYKLFLALSDARLRNLDEVRRTILKSGVNGLVQLEDVATVEQATVPQWQRVTANGRDAVLVQIYQQPTGNTVQIMREVKTKLAAFQHLLPTGVHMSNWYDQSQLVMESAISVRDTILIGIGLAALIILVFLRNLKVTTLAVLTVPTALAIAVLLLYLLDMSFNIMTLGGIAAAVGLILDDAIVMIEHIVRRLRGGKSVHQALVRQAAQEFANPLAGSSFSTVIIFLPLAFLSGVTGAFFKPLSLTMACALVISFFVVWFGIPILAVHIITHKDAGIEKAGRLMLVFQRGYRFVLLAILRRPWLLLIGLVPLILGGYLGYRQVGTGFMPAMDEGGFVIDYRTAPGTSLQETDRLCNQVEGILRAIPEVASYSRRTGTQLGGGLTEANQGDFFVRLTPPPRRSVNEIMDILRHRIDSEAPGIKVEMAQLMEDLIGDLTAVPQPIEIKLFGDDPRLLMSTAPKIAHAIAHVPGVVEIKNGITLAGDALEIDIDRDRAALEGTDPDELTRQLSSYLAGVVATQVRQGEKLVGIRVWVKKDVRATTDDVPQLWLQARDGHWFPLKRVAKVRMVSGQPQIVRENLKRMLAITARISGRDIGSTVKDVKLVLSTKDLIPPGMYYELGGLYRQQIIAFKGLVAVFAGAVALVFLLLLFLYERFRVAVAIMGMPLLAIFAVFIGLWVTSTELNITSMMGMTMVVGIVTEVAIFYFSEYQDLQTAGAAADQALVEAGINRMRPIAMTTLAAIAALLPLALGVGQGAAMQRPLAIAIISGLLIQAPLVLVVMPVLFRRILDRAGASFRTGSVD</sequence>
<feature type="transmembrane region" description="Helical" evidence="1">
    <location>
        <begin position="852"/>
        <end position="872"/>
    </location>
</feature>
<dbReference type="PANTHER" id="PTHR32063:SF0">
    <property type="entry name" value="SWARMING MOTILITY PROTEIN SWRC"/>
    <property type="match status" value="1"/>
</dbReference>
<dbReference type="Pfam" id="PF00873">
    <property type="entry name" value="ACR_tran"/>
    <property type="match status" value="1"/>
</dbReference>
<feature type="transmembrane region" description="Helical" evidence="1">
    <location>
        <begin position="430"/>
        <end position="450"/>
    </location>
</feature>
<dbReference type="Gene3D" id="3.30.2090.10">
    <property type="entry name" value="Multidrug efflux transporter AcrB TolC docking domain, DN and DC subdomains"/>
    <property type="match status" value="2"/>
</dbReference>
<dbReference type="GO" id="GO:0042910">
    <property type="term" value="F:xenobiotic transmembrane transporter activity"/>
    <property type="evidence" value="ECO:0007669"/>
    <property type="project" value="TreeGrafter"/>
</dbReference>
<proteinExistence type="predicted"/>
<dbReference type="AlphaFoldDB" id="A0A7C4AT87"/>
<protein>
    <submittedName>
        <fullName evidence="2">Efflux RND transporter permease subunit</fullName>
    </submittedName>
</protein>
<dbReference type="Gene3D" id="1.20.1640.10">
    <property type="entry name" value="Multidrug efflux transporter AcrB transmembrane domain"/>
    <property type="match status" value="2"/>
</dbReference>
<feature type="transmembrane region" description="Helical" evidence="1">
    <location>
        <begin position="982"/>
        <end position="1005"/>
    </location>
</feature>